<evidence type="ECO:0000256" key="2">
    <source>
        <dbReference type="ARBA" id="ARBA00023242"/>
    </source>
</evidence>
<dbReference type="InterPro" id="IPR051357">
    <property type="entry name" value="H3K9_HMTase_SUVAR3-9"/>
</dbReference>
<evidence type="ECO:0000256" key="3">
    <source>
        <dbReference type="PROSITE-ProRule" id="PRU00358"/>
    </source>
</evidence>
<dbReference type="InterPro" id="IPR015947">
    <property type="entry name" value="PUA-like_sf"/>
</dbReference>
<gene>
    <name evidence="5" type="ORF">CTI12_AA292660</name>
</gene>
<dbReference type="Gene3D" id="2.30.280.10">
    <property type="entry name" value="SRA-YDG"/>
    <property type="match status" value="2"/>
</dbReference>
<dbReference type="EMBL" id="PKPP01003334">
    <property type="protein sequence ID" value="PWA69937.1"/>
    <property type="molecule type" value="Genomic_DNA"/>
</dbReference>
<dbReference type="AlphaFoldDB" id="A0A2U1N8Z2"/>
<dbReference type="SMART" id="SM00466">
    <property type="entry name" value="SRA"/>
    <property type="match status" value="2"/>
</dbReference>
<dbReference type="InterPro" id="IPR036987">
    <property type="entry name" value="SRA-YDG_sf"/>
</dbReference>
<keyword evidence="2 3" id="KW-0539">Nucleus</keyword>
<dbReference type="SUPFAM" id="SSF88697">
    <property type="entry name" value="PUA domain-like"/>
    <property type="match status" value="2"/>
</dbReference>
<dbReference type="STRING" id="35608.A0A2U1N8Z2"/>
<protein>
    <submittedName>
        <fullName evidence="5">SRA-YDG, PUA-like domain protein</fullName>
    </submittedName>
</protein>
<comment type="subcellular location">
    <subcellularLocation>
        <location evidence="1">Chromosome</location>
    </subcellularLocation>
    <subcellularLocation>
        <location evidence="3">Nucleus</location>
    </subcellularLocation>
</comment>
<keyword evidence="6" id="KW-1185">Reference proteome</keyword>
<dbReference type="Pfam" id="PF02182">
    <property type="entry name" value="SAD_SRA"/>
    <property type="match status" value="2"/>
</dbReference>
<dbReference type="PANTHER" id="PTHR45660:SF46">
    <property type="entry name" value="HISTONE-LYSINE N-METHYLTRANSFERASE, H3 LYSINE-9 SPECIFIC SUVH6"/>
    <property type="match status" value="1"/>
</dbReference>
<name>A0A2U1N8Z2_ARTAN</name>
<dbReference type="Proteomes" id="UP000245207">
    <property type="component" value="Unassembled WGS sequence"/>
</dbReference>
<organism evidence="5 6">
    <name type="scientific">Artemisia annua</name>
    <name type="common">Sweet wormwood</name>
    <dbReference type="NCBI Taxonomy" id="35608"/>
    <lineage>
        <taxon>Eukaryota</taxon>
        <taxon>Viridiplantae</taxon>
        <taxon>Streptophyta</taxon>
        <taxon>Embryophyta</taxon>
        <taxon>Tracheophyta</taxon>
        <taxon>Spermatophyta</taxon>
        <taxon>Magnoliopsida</taxon>
        <taxon>eudicotyledons</taxon>
        <taxon>Gunneridae</taxon>
        <taxon>Pentapetalae</taxon>
        <taxon>asterids</taxon>
        <taxon>campanulids</taxon>
        <taxon>Asterales</taxon>
        <taxon>Asteraceae</taxon>
        <taxon>Asteroideae</taxon>
        <taxon>Anthemideae</taxon>
        <taxon>Artemisiinae</taxon>
        <taxon>Artemisia</taxon>
    </lineage>
</organism>
<dbReference type="GO" id="GO:0005634">
    <property type="term" value="C:nucleus"/>
    <property type="evidence" value="ECO:0007669"/>
    <property type="project" value="UniProtKB-SubCell"/>
</dbReference>
<dbReference type="OrthoDB" id="5792673at2759"/>
<dbReference type="GO" id="GO:0042054">
    <property type="term" value="F:histone methyltransferase activity"/>
    <property type="evidence" value="ECO:0007669"/>
    <property type="project" value="TreeGrafter"/>
</dbReference>
<feature type="domain" description="YDG" evidence="4">
    <location>
        <begin position="455"/>
        <end position="598"/>
    </location>
</feature>
<dbReference type="GO" id="GO:0003690">
    <property type="term" value="F:double-stranded DNA binding"/>
    <property type="evidence" value="ECO:0007669"/>
    <property type="project" value="TreeGrafter"/>
</dbReference>
<feature type="domain" description="YDG" evidence="4">
    <location>
        <begin position="228"/>
        <end position="373"/>
    </location>
</feature>
<accession>A0A2U1N8Z2</accession>
<dbReference type="PANTHER" id="PTHR45660">
    <property type="entry name" value="HISTONE-LYSINE N-METHYLTRANSFERASE SETMAR"/>
    <property type="match status" value="1"/>
</dbReference>
<evidence type="ECO:0000313" key="6">
    <source>
        <dbReference type="Proteomes" id="UP000245207"/>
    </source>
</evidence>
<proteinExistence type="predicted"/>
<comment type="caution">
    <text evidence="5">The sequence shown here is derived from an EMBL/GenBank/DDBJ whole genome shotgun (WGS) entry which is preliminary data.</text>
</comment>
<sequence length="613" mass="70168">MEVLNKKIEHVKLQKRSLDDSNDHELEAFKKSKTLVSTRLATKTEAQVQEIRGTSSVRSKAHVKSSKKLSNTDILADFSFFVDNKDKRFKPPVSRGNHSTRPREMGKVKFLEPTCLKHGQILIPKVNISAVSRRTTSNITNARDCNIWKSNGTNKFMVSHKEVVGSQKIEEKKIEEIKILFDVIYKQESYQNKLKLNGEKNHHWKVLSKVEKIVKRHLKLMDAKKVSGSIPGVKVGNTFKYRQLLKLVGLHCQRLFGIDYTMINGKNLAISIVDSHRYFNERETSDMLTYCGEGGIGVFGRKSPPEDQKLEKGNLALKNCLDEKSPIRVIRKINGDGKIKMYVYDGLYIVKKFNISAVSRRTTSNITNARDCNIWKSNGTNKFMVSHKEVLGSQKIEEKKIEEIKILFDVIYKQESYQNKLKLNGEKNHHWKVLSKVEKIVKRHLKLMDAKKVSGSIPGVKVGNTFKYRQLLKLVGLHCQRLSGIDYTMINGKNLAISIVDSHRYFNERETSDMLTYCGEGGIGVFGRKSQPKDQKLEKGNLALKNCLDEKSPIRVIRKINGDGKIKMYVYDGLYIVKKCTQTRSEEGKTLFKFHLQRIPGQPQLQTSFNTSR</sequence>
<evidence type="ECO:0000313" key="5">
    <source>
        <dbReference type="EMBL" id="PWA69937.1"/>
    </source>
</evidence>
<dbReference type="GO" id="GO:0005694">
    <property type="term" value="C:chromosome"/>
    <property type="evidence" value="ECO:0007669"/>
    <property type="project" value="UniProtKB-SubCell"/>
</dbReference>
<evidence type="ECO:0000259" key="4">
    <source>
        <dbReference type="PROSITE" id="PS51015"/>
    </source>
</evidence>
<reference evidence="5 6" key="1">
    <citation type="journal article" date="2018" name="Mol. Plant">
        <title>The genome of Artemisia annua provides insight into the evolution of Asteraceae family and artemisinin biosynthesis.</title>
        <authorList>
            <person name="Shen Q."/>
            <person name="Zhang L."/>
            <person name="Liao Z."/>
            <person name="Wang S."/>
            <person name="Yan T."/>
            <person name="Shi P."/>
            <person name="Liu M."/>
            <person name="Fu X."/>
            <person name="Pan Q."/>
            <person name="Wang Y."/>
            <person name="Lv Z."/>
            <person name="Lu X."/>
            <person name="Zhang F."/>
            <person name="Jiang W."/>
            <person name="Ma Y."/>
            <person name="Chen M."/>
            <person name="Hao X."/>
            <person name="Li L."/>
            <person name="Tang Y."/>
            <person name="Lv G."/>
            <person name="Zhou Y."/>
            <person name="Sun X."/>
            <person name="Brodelius P.E."/>
            <person name="Rose J.K.C."/>
            <person name="Tang K."/>
        </authorList>
    </citation>
    <scope>NUCLEOTIDE SEQUENCE [LARGE SCALE GENOMIC DNA]</scope>
    <source>
        <strain evidence="6">cv. Huhao1</strain>
        <tissue evidence="5">Leaf</tissue>
    </source>
</reference>
<dbReference type="PROSITE" id="PS51015">
    <property type="entry name" value="YDG"/>
    <property type="match status" value="2"/>
</dbReference>
<evidence type="ECO:0000256" key="1">
    <source>
        <dbReference type="ARBA" id="ARBA00004286"/>
    </source>
</evidence>
<dbReference type="InterPro" id="IPR003105">
    <property type="entry name" value="SRA_YDG"/>
</dbReference>